<dbReference type="Proteomes" id="UP000827976">
    <property type="component" value="Chromosome 16"/>
</dbReference>
<comment type="caution">
    <text evidence="1">The sequence shown here is derived from an EMBL/GenBank/DDBJ whole genome shotgun (WGS) entry which is preliminary data.</text>
</comment>
<proteinExistence type="predicted"/>
<organism evidence="1 2">
    <name type="scientific">Dioscorea alata</name>
    <name type="common">Purple yam</name>
    <dbReference type="NCBI Taxonomy" id="55571"/>
    <lineage>
        <taxon>Eukaryota</taxon>
        <taxon>Viridiplantae</taxon>
        <taxon>Streptophyta</taxon>
        <taxon>Embryophyta</taxon>
        <taxon>Tracheophyta</taxon>
        <taxon>Spermatophyta</taxon>
        <taxon>Magnoliopsida</taxon>
        <taxon>Liliopsida</taxon>
        <taxon>Dioscoreales</taxon>
        <taxon>Dioscoreaceae</taxon>
        <taxon>Dioscorea</taxon>
    </lineage>
</organism>
<dbReference type="EMBL" id="CM037026">
    <property type="protein sequence ID" value="KAH7659776.1"/>
    <property type="molecule type" value="Genomic_DNA"/>
</dbReference>
<evidence type="ECO:0000313" key="2">
    <source>
        <dbReference type="Proteomes" id="UP000827976"/>
    </source>
</evidence>
<protein>
    <submittedName>
        <fullName evidence="1">Uncharacterized protein</fullName>
    </submittedName>
</protein>
<sequence>MTARNLFPASILMCIFLFTGSAFVSLDFKEKLLALETAGSTQSVLLEACKSESKSSCGESLPRGIVSRTTDLEMQSLGASPHSLKKKGKTTQKSLLAIAVGVKQKNVVNQIVQKFSSNNFVIILFHYDGIVDGWKDMPWSGSALHVSAINPTKWWFAKHFLHLDIIPKYMYIFHWDEDLGVNHFHPGRYLSIIEKEGLEISQPVLGTSKSQVHH</sequence>
<accession>A0ACB7UHE2</accession>
<reference evidence="2" key="1">
    <citation type="journal article" date="2022" name="Nat. Commun.">
        <title>Chromosome evolution and the genetic basis of agronomically important traits in greater yam.</title>
        <authorList>
            <person name="Bredeson J.V."/>
            <person name="Lyons J.B."/>
            <person name="Oniyinde I.O."/>
            <person name="Okereke N.R."/>
            <person name="Kolade O."/>
            <person name="Nnabue I."/>
            <person name="Nwadili C.O."/>
            <person name="Hribova E."/>
            <person name="Parker M."/>
            <person name="Nwogha J."/>
            <person name="Shu S."/>
            <person name="Carlson J."/>
            <person name="Kariba R."/>
            <person name="Muthemba S."/>
            <person name="Knop K."/>
            <person name="Barton G.J."/>
            <person name="Sherwood A.V."/>
            <person name="Lopez-Montes A."/>
            <person name="Asiedu R."/>
            <person name="Jamnadass R."/>
            <person name="Muchugi A."/>
            <person name="Goodstein D."/>
            <person name="Egesi C.N."/>
            <person name="Featherston J."/>
            <person name="Asfaw A."/>
            <person name="Simpson G.G."/>
            <person name="Dolezel J."/>
            <person name="Hendre P.S."/>
            <person name="Van Deynze A."/>
            <person name="Kumar P.L."/>
            <person name="Obidiegwu J.E."/>
            <person name="Bhattacharjee R."/>
            <person name="Rokhsar D.S."/>
        </authorList>
    </citation>
    <scope>NUCLEOTIDE SEQUENCE [LARGE SCALE GENOMIC DNA]</scope>
    <source>
        <strain evidence="2">cv. TDa95/00328</strain>
    </source>
</reference>
<gene>
    <name evidence="1" type="ORF">IHE45_16G053000</name>
</gene>
<keyword evidence="2" id="KW-1185">Reference proteome</keyword>
<name>A0ACB7UHE2_DIOAL</name>
<evidence type="ECO:0000313" key="1">
    <source>
        <dbReference type="EMBL" id="KAH7659776.1"/>
    </source>
</evidence>